<dbReference type="Pfam" id="PF02021">
    <property type="entry name" value="UPF0102"/>
    <property type="match status" value="1"/>
</dbReference>
<protein>
    <recommendedName>
        <fullName evidence="2">UPF0102 protein Salmuc_04104</fullName>
    </recommendedName>
</protein>
<dbReference type="InterPro" id="IPR011856">
    <property type="entry name" value="tRNA_endonuc-like_dom_sf"/>
</dbReference>
<dbReference type="PANTHER" id="PTHR34039:SF1">
    <property type="entry name" value="UPF0102 PROTEIN YRAN"/>
    <property type="match status" value="1"/>
</dbReference>
<dbReference type="PANTHER" id="PTHR34039">
    <property type="entry name" value="UPF0102 PROTEIN YRAN"/>
    <property type="match status" value="1"/>
</dbReference>
<evidence type="ECO:0000256" key="1">
    <source>
        <dbReference type="ARBA" id="ARBA00006738"/>
    </source>
</evidence>
<comment type="caution">
    <text evidence="3">The sequence shown here is derived from an EMBL/GenBank/DDBJ whole genome shotgun (WGS) entry which is preliminary data.</text>
</comment>
<accession>S9RRX3</accession>
<dbReference type="EMBL" id="APVH01000045">
    <property type="protein sequence ID" value="EPX76709.1"/>
    <property type="molecule type" value="Genomic_DNA"/>
</dbReference>
<dbReference type="HAMAP" id="MF_00048">
    <property type="entry name" value="UPF0102"/>
    <property type="match status" value="1"/>
</dbReference>
<organism evidence="3 4">
    <name type="scientific">Salipiger mucosus DSM 16094</name>
    <dbReference type="NCBI Taxonomy" id="1123237"/>
    <lineage>
        <taxon>Bacteria</taxon>
        <taxon>Pseudomonadati</taxon>
        <taxon>Pseudomonadota</taxon>
        <taxon>Alphaproteobacteria</taxon>
        <taxon>Rhodobacterales</taxon>
        <taxon>Roseobacteraceae</taxon>
        <taxon>Salipiger</taxon>
    </lineage>
</organism>
<dbReference type="SUPFAM" id="SSF52980">
    <property type="entry name" value="Restriction endonuclease-like"/>
    <property type="match status" value="1"/>
</dbReference>
<evidence type="ECO:0000256" key="2">
    <source>
        <dbReference type="HAMAP-Rule" id="MF_00048"/>
    </source>
</evidence>
<dbReference type="InterPro" id="IPR011335">
    <property type="entry name" value="Restrct_endonuc-II-like"/>
</dbReference>
<dbReference type="OrthoDB" id="9812968at2"/>
<evidence type="ECO:0000313" key="4">
    <source>
        <dbReference type="Proteomes" id="UP000015347"/>
    </source>
</evidence>
<gene>
    <name evidence="3" type="ORF">Salmuc_04104</name>
</gene>
<reference evidence="4" key="1">
    <citation type="journal article" date="2014" name="Stand. Genomic Sci.">
        <title>Genome sequence of the exopolysaccharide-producing Salipiger mucosus type strain (DSM 16094(T)), a moderately halophilic member of the Roseobacter clade.</title>
        <authorList>
            <person name="Riedel T."/>
            <person name="Spring S."/>
            <person name="Fiebig A."/>
            <person name="Petersen J."/>
            <person name="Kyrpides N.C."/>
            <person name="Goker M."/>
            <person name="Klenk H.P."/>
        </authorList>
    </citation>
    <scope>NUCLEOTIDE SEQUENCE [LARGE SCALE GENOMIC DNA]</scope>
    <source>
        <strain evidence="4">DSM 16094</strain>
    </source>
</reference>
<proteinExistence type="inferred from homology"/>
<name>S9RRX3_9RHOB</name>
<dbReference type="Gene3D" id="3.40.1350.10">
    <property type="match status" value="1"/>
</dbReference>
<dbReference type="GO" id="GO:0003676">
    <property type="term" value="F:nucleic acid binding"/>
    <property type="evidence" value="ECO:0007669"/>
    <property type="project" value="InterPro"/>
</dbReference>
<dbReference type="STRING" id="1123237.Salmuc_04104"/>
<sequence length="145" mass="15795">MGQQFEFDFTAAAPVPGAPPVEARPRRAERGAVGYLAGLAAEDCVAQDYARRGYAVADRRWRGRGGEIDLVLHDGAGFVFVEVKKSRDFDRALARLSQRQVRRLQSAAEEYVGGTPGGALTDMRFDVALVDAHGFLRVIENAFGP</sequence>
<dbReference type="eggNOG" id="COG0792">
    <property type="taxonomic scope" value="Bacteria"/>
</dbReference>
<dbReference type="HOGENOM" id="CLU_115353_0_1_5"/>
<comment type="similarity">
    <text evidence="1 2">Belongs to the UPF0102 family.</text>
</comment>
<dbReference type="InterPro" id="IPR003509">
    <property type="entry name" value="UPF0102_YraN-like"/>
</dbReference>
<dbReference type="Proteomes" id="UP000015347">
    <property type="component" value="Unassembled WGS sequence"/>
</dbReference>
<keyword evidence="4" id="KW-1185">Reference proteome</keyword>
<dbReference type="RefSeq" id="WP_020042993.1">
    <property type="nucleotide sequence ID" value="NZ_KE557282.1"/>
</dbReference>
<dbReference type="AlphaFoldDB" id="S9RRX3"/>
<evidence type="ECO:0000313" key="3">
    <source>
        <dbReference type="EMBL" id="EPX76709.1"/>
    </source>
</evidence>